<dbReference type="AlphaFoldDB" id="A0AAE8MG33"/>
<feature type="compositionally biased region" description="Polar residues" evidence="7">
    <location>
        <begin position="82"/>
        <end position="92"/>
    </location>
</feature>
<dbReference type="InterPro" id="IPR004827">
    <property type="entry name" value="bZIP"/>
</dbReference>
<accession>A0AAE8MG33</accession>
<comment type="similarity">
    <text evidence="2">Belongs to the bZIP family.</text>
</comment>
<keyword evidence="5" id="KW-0804">Transcription</keyword>
<evidence type="ECO:0000256" key="7">
    <source>
        <dbReference type="SAM" id="MobiDB-lite"/>
    </source>
</evidence>
<feature type="domain" description="BZIP" evidence="8">
    <location>
        <begin position="273"/>
        <end position="329"/>
    </location>
</feature>
<proteinExistence type="inferred from homology"/>
<evidence type="ECO:0000256" key="3">
    <source>
        <dbReference type="ARBA" id="ARBA00023015"/>
    </source>
</evidence>
<keyword evidence="4" id="KW-0238">DNA-binding</keyword>
<dbReference type="EMBL" id="ONZP01000356">
    <property type="protein sequence ID" value="SPJ82320.1"/>
    <property type="molecule type" value="Genomic_DNA"/>
</dbReference>
<feature type="region of interest" description="Disordered" evidence="7">
    <location>
        <begin position="191"/>
        <end position="228"/>
    </location>
</feature>
<feature type="region of interest" description="Disordered" evidence="7">
    <location>
        <begin position="285"/>
        <end position="304"/>
    </location>
</feature>
<dbReference type="GO" id="GO:0005634">
    <property type="term" value="C:nucleus"/>
    <property type="evidence" value="ECO:0007669"/>
    <property type="project" value="UniProtKB-SubCell"/>
</dbReference>
<feature type="compositionally biased region" description="Polar residues" evidence="7">
    <location>
        <begin position="219"/>
        <end position="228"/>
    </location>
</feature>
<keyword evidence="10" id="KW-1185">Reference proteome</keyword>
<feature type="compositionally biased region" description="Polar residues" evidence="7">
    <location>
        <begin position="17"/>
        <end position="34"/>
    </location>
</feature>
<protein>
    <recommendedName>
        <fullName evidence="8">BZIP domain-containing protein</fullName>
    </recommendedName>
</protein>
<evidence type="ECO:0000256" key="1">
    <source>
        <dbReference type="ARBA" id="ARBA00004123"/>
    </source>
</evidence>
<comment type="caution">
    <text evidence="9">The sequence shown here is derived from an EMBL/GenBank/DDBJ whole genome shotgun (WGS) entry which is preliminary data.</text>
</comment>
<dbReference type="SUPFAM" id="SSF57959">
    <property type="entry name" value="Leucine zipper domain"/>
    <property type="match status" value="1"/>
</dbReference>
<comment type="subcellular location">
    <subcellularLocation>
        <location evidence="1">Nucleus</location>
    </subcellularLocation>
</comment>
<dbReference type="PANTHER" id="PTHR47416:SF8">
    <property type="entry name" value="BASIC-LEUCINE ZIPPER TRANSCRIPTION FACTOR E-RELATED"/>
    <property type="match status" value="1"/>
</dbReference>
<keyword evidence="6" id="KW-0539">Nucleus</keyword>
<name>A0AAE8MG33_9HYPO</name>
<dbReference type="GO" id="GO:0003677">
    <property type="term" value="F:DNA binding"/>
    <property type="evidence" value="ECO:0007669"/>
    <property type="project" value="UniProtKB-KW"/>
</dbReference>
<reference evidence="9" key="1">
    <citation type="submission" date="2018-03" db="EMBL/GenBank/DDBJ databases">
        <authorList>
            <person name="Guldener U."/>
        </authorList>
    </citation>
    <scope>NUCLEOTIDE SEQUENCE</scope>
</reference>
<dbReference type="Pfam" id="PF00170">
    <property type="entry name" value="bZIP_1"/>
    <property type="match status" value="1"/>
</dbReference>
<feature type="compositionally biased region" description="Basic and acidic residues" evidence="7">
    <location>
        <begin position="1"/>
        <end position="13"/>
    </location>
</feature>
<evidence type="ECO:0000313" key="10">
    <source>
        <dbReference type="Proteomes" id="UP001187734"/>
    </source>
</evidence>
<evidence type="ECO:0000256" key="6">
    <source>
        <dbReference type="ARBA" id="ARBA00023242"/>
    </source>
</evidence>
<feature type="region of interest" description="Disordered" evidence="7">
    <location>
        <begin position="1"/>
        <end position="111"/>
    </location>
</feature>
<evidence type="ECO:0000259" key="8">
    <source>
        <dbReference type="PROSITE" id="PS50217"/>
    </source>
</evidence>
<sequence>MAGITERARKELGEPFPSTSQGEFKSLRQTSITSIILGKRTNSELNSTEGEGERPSSQVLGSGALRLGKQIRRTSPLIPGKPSTSIEQSGDTNAIKDGPPARNDQRGDINFRHKLREKDHKDRRLSGNHEGYYRQLHHDDRSRFLKPPALSTAGHYTISKDYTGGEEVRRSHLLEIYGRKCGAKPGSQVFVEQQEEETRKNQLRTARMNPTKREPSIPAETNETQQQGQVRMSLHGASTLDKENASFDIPAERNLSNIDHLISQSTDEQEIKELKQQKRLLRNRQAALDSRQRKKQHTERLEDEKEQYTALISDMEEELSELNRRNEQLLLEKEEMIRSHTIETGELRKKVAALTEHIQRLQNALS</sequence>
<evidence type="ECO:0000256" key="4">
    <source>
        <dbReference type="ARBA" id="ARBA00023125"/>
    </source>
</evidence>
<dbReference type="PROSITE" id="PS50217">
    <property type="entry name" value="BZIP"/>
    <property type="match status" value="1"/>
</dbReference>
<evidence type="ECO:0000313" key="9">
    <source>
        <dbReference type="EMBL" id="SPJ82320.1"/>
    </source>
</evidence>
<dbReference type="PANTHER" id="PTHR47416">
    <property type="entry name" value="BASIC-LEUCINE ZIPPER TRANSCRIPTION FACTOR F-RELATED"/>
    <property type="match status" value="1"/>
</dbReference>
<evidence type="ECO:0000256" key="2">
    <source>
        <dbReference type="ARBA" id="ARBA00007163"/>
    </source>
</evidence>
<dbReference type="Gene3D" id="1.20.5.170">
    <property type="match status" value="1"/>
</dbReference>
<dbReference type="GO" id="GO:0003700">
    <property type="term" value="F:DNA-binding transcription factor activity"/>
    <property type="evidence" value="ECO:0007669"/>
    <property type="project" value="InterPro"/>
</dbReference>
<gene>
    <name evidence="9" type="ORF">FTOL_09725</name>
</gene>
<evidence type="ECO:0000256" key="5">
    <source>
        <dbReference type="ARBA" id="ARBA00023163"/>
    </source>
</evidence>
<organism evidence="9 10">
    <name type="scientific">Fusarium torulosum</name>
    <dbReference type="NCBI Taxonomy" id="33205"/>
    <lineage>
        <taxon>Eukaryota</taxon>
        <taxon>Fungi</taxon>
        <taxon>Dikarya</taxon>
        <taxon>Ascomycota</taxon>
        <taxon>Pezizomycotina</taxon>
        <taxon>Sordariomycetes</taxon>
        <taxon>Hypocreomycetidae</taxon>
        <taxon>Hypocreales</taxon>
        <taxon>Nectriaceae</taxon>
        <taxon>Fusarium</taxon>
    </lineage>
</organism>
<keyword evidence="3" id="KW-0805">Transcription regulation</keyword>
<dbReference type="Proteomes" id="UP001187734">
    <property type="component" value="Unassembled WGS sequence"/>
</dbReference>
<dbReference type="InterPro" id="IPR046347">
    <property type="entry name" value="bZIP_sf"/>
</dbReference>
<feature type="compositionally biased region" description="Polar residues" evidence="7">
    <location>
        <begin position="43"/>
        <end position="60"/>
    </location>
</feature>
<dbReference type="SMART" id="SM00338">
    <property type="entry name" value="BRLZ"/>
    <property type="match status" value="1"/>
</dbReference>